<dbReference type="InterPro" id="IPR043502">
    <property type="entry name" value="DNA/RNA_pol_sf"/>
</dbReference>
<reference evidence="2 3" key="1">
    <citation type="submission" date="2024-01" db="EMBL/GenBank/DDBJ databases">
        <title>The complete chloroplast genome sequence of Lithospermum erythrorhizon: insights into the phylogenetic relationship among Boraginaceae species and the maternal lineages of purple gromwells.</title>
        <authorList>
            <person name="Okada T."/>
            <person name="Watanabe K."/>
        </authorList>
    </citation>
    <scope>NUCLEOTIDE SEQUENCE [LARGE SCALE GENOMIC DNA]</scope>
</reference>
<evidence type="ECO:0000259" key="1">
    <source>
        <dbReference type="PROSITE" id="PS50878"/>
    </source>
</evidence>
<dbReference type="InterPro" id="IPR000477">
    <property type="entry name" value="RT_dom"/>
</dbReference>
<evidence type="ECO:0000313" key="3">
    <source>
        <dbReference type="Proteomes" id="UP001454036"/>
    </source>
</evidence>
<gene>
    <name evidence="2" type="ORF">LIER_18686</name>
</gene>
<sequence length="383" mass="44126">MDNFNQVIQDCNLPDIGFSGFLFTWCNNFIFPFSTKAWLDRGLASRDWTRCFPDAELVHLSSNRSDHLPLLLNLGKGQTRLTKTKPRFRFEESWCLYYETAEIVQAVWNSKRKFDPGQQVFSAIQNWRLGELVSYQFSSDQLVKLEHEFNLANVKSCLFSMKASKAPSPDGFFLRKFNFTLICLVPKVGNPINMTRFRPIVLCNTVAKIISKMLARRLKGVLPSIISESQSAFVPDRLITDNVMGCMSIKLDMLKAYDRIKWSFLRAMLRQLRFTEKWLRLIMEYVESLTYSVLVNGEQTGFLQPGRGLRQGDPLSPYLFIICTEGLISLLKAACSRVLVRVKGDKKAIHWASWDKLCKAKSVRGLGFRDLRTFKQALLRKQV</sequence>
<dbReference type="AlphaFoldDB" id="A0AAV3QKB1"/>
<dbReference type="PANTHER" id="PTHR46890">
    <property type="entry name" value="NON-LTR RETROLELEMENT REVERSE TRANSCRIPTASE-LIKE PROTEIN-RELATED"/>
    <property type="match status" value="1"/>
</dbReference>
<dbReference type="SUPFAM" id="SSF56219">
    <property type="entry name" value="DNase I-like"/>
    <property type="match status" value="1"/>
</dbReference>
<dbReference type="PANTHER" id="PTHR46890:SF48">
    <property type="entry name" value="RNA-DIRECTED DNA POLYMERASE"/>
    <property type="match status" value="1"/>
</dbReference>
<accession>A0AAV3QKB1</accession>
<feature type="domain" description="Reverse transcriptase" evidence="1">
    <location>
        <begin position="166"/>
        <end position="383"/>
    </location>
</feature>
<dbReference type="PROSITE" id="PS50878">
    <property type="entry name" value="RT_POL"/>
    <property type="match status" value="1"/>
</dbReference>
<dbReference type="Pfam" id="PF00078">
    <property type="entry name" value="RVT_1"/>
    <property type="match status" value="1"/>
</dbReference>
<keyword evidence="3" id="KW-1185">Reference proteome</keyword>
<dbReference type="SUPFAM" id="SSF56672">
    <property type="entry name" value="DNA/RNA polymerases"/>
    <property type="match status" value="1"/>
</dbReference>
<dbReference type="CDD" id="cd01650">
    <property type="entry name" value="RT_nLTR_like"/>
    <property type="match status" value="1"/>
</dbReference>
<dbReference type="EMBL" id="BAABME010004512">
    <property type="protein sequence ID" value="GAA0162642.1"/>
    <property type="molecule type" value="Genomic_DNA"/>
</dbReference>
<dbReference type="InterPro" id="IPR036691">
    <property type="entry name" value="Endo/exonu/phosph_ase_sf"/>
</dbReference>
<dbReference type="Proteomes" id="UP001454036">
    <property type="component" value="Unassembled WGS sequence"/>
</dbReference>
<protein>
    <recommendedName>
        <fullName evidence="1">Reverse transcriptase domain-containing protein</fullName>
    </recommendedName>
</protein>
<comment type="caution">
    <text evidence="2">The sequence shown here is derived from an EMBL/GenBank/DDBJ whole genome shotgun (WGS) entry which is preliminary data.</text>
</comment>
<name>A0AAV3QKB1_LITER</name>
<organism evidence="2 3">
    <name type="scientific">Lithospermum erythrorhizon</name>
    <name type="common">Purple gromwell</name>
    <name type="synonym">Lithospermum officinale var. erythrorhizon</name>
    <dbReference type="NCBI Taxonomy" id="34254"/>
    <lineage>
        <taxon>Eukaryota</taxon>
        <taxon>Viridiplantae</taxon>
        <taxon>Streptophyta</taxon>
        <taxon>Embryophyta</taxon>
        <taxon>Tracheophyta</taxon>
        <taxon>Spermatophyta</taxon>
        <taxon>Magnoliopsida</taxon>
        <taxon>eudicotyledons</taxon>
        <taxon>Gunneridae</taxon>
        <taxon>Pentapetalae</taxon>
        <taxon>asterids</taxon>
        <taxon>lamiids</taxon>
        <taxon>Boraginales</taxon>
        <taxon>Boraginaceae</taxon>
        <taxon>Boraginoideae</taxon>
        <taxon>Lithospermeae</taxon>
        <taxon>Lithospermum</taxon>
    </lineage>
</organism>
<evidence type="ECO:0000313" key="2">
    <source>
        <dbReference type="EMBL" id="GAA0162642.1"/>
    </source>
</evidence>
<dbReference type="InterPro" id="IPR052343">
    <property type="entry name" value="Retrotransposon-Effector_Assoc"/>
</dbReference>
<proteinExistence type="predicted"/>